<dbReference type="Pfam" id="PF01063">
    <property type="entry name" value="Aminotran_4"/>
    <property type="match status" value="1"/>
</dbReference>
<comment type="pathway">
    <text evidence="2">Amino-acid biosynthesis; L-valine biosynthesis; L-valine from pyruvate: step 4/4.</text>
</comment>
<proteinExistence type="inferred from homology"/>
<evidence type="ECO:0000256" key="6">
    <source>
        <dbReference type="ARBA" id="ARBA00048212"/>
    </source>
</evidence>
<organism evidence="9 10">
    <name type="scientific">Pontiella desulfatans</name>
    <dbReference type="NCBI Taxonomy" id="2750659"/>
    <lineage>
        <taxon>Bacteria</taxon>
        <taxon>Pseudomonadati</taxon>
        <taxon>Kiritimatiellota</taxon>
        <taxon>Kiritimatiellia</taxon>
        <taxon>Kiritimatiellales</taxon>
        <taxon>Pontiellaceae</taxon>
        <taxon>Pontiella</taxon>
    </lineage>
</organism>
<evidence type="ECO:0000256" key="2">
    <source>
        <dbReference type="ARBA" id="ARBA00004931"/>
    </source>
</evidence>
<keyword evidence="9" id="KW-0808">Transferase</keyword>
<dbReference type="SUPFAM" id="SSF56752">
    <property type="entry name" value="D-aminoacid aminotransferase-like PLP-dependent enzymes"/>
    <property type="match status" value="1"/>
</dbReference>
<comment type="catalytic activity">
    <reaction evidence="6">
        <text>L-valine + 2-oxoglutarate = 3-methyl-2-oxobutanoate + L-glutamate</text>
        <dbReference type="Rhea" id="RHEA:24813"/>
        <dbReference type="ChEBI" id="CHEBI:11851"/>
        <dbReference type="ChEBI" id="CHEBI:16810"/>
        <dbReference type="ChEBI" id="CHEBI:29985"/>
        <dbReference type="ChEBI" id="CHEBI:57762"/>
        <dbReference type="EC" id="2.6.1.42"/>
    </reaction>
</comment>
<evidence type="ECO:0000313" key="10">
    <source>
        <dbReference type="Proteomes" id="UP000366872"/>
    </source>
</evidence>
<dbReference type="Gene3D" id="3.30.470.10">
    <property type="match status" value="1"/>
</dbReference>
<comment type="catalytic activity">
    <reaction evidence="7">
        <text>L-isoleucine + 2-oxoglutarate = (S)-3-methyl-2-oxopentanoate + L-glutamate</text>
        <dbReference type="Rhea" id="RHEA:24801"/>
        <dbReference type="ChEBI" id="CHEBI:16810"/>
        <dbReference type="ChEBI" id="CHEBI:29985"/>
        <dbReference type="ChEBI" id="CHEBI:35146"/>
        <dbReference type="ChEBI" id="CHEBI:58045"/>
        <dbReference type="EC" id="2.6.1.42"/>
    </reaction>
</comment>
<dbReference type="RefSeq" id="WP_168442341.1">
    <property type="nucleotide sequence ID" value="NZ_CAAHFG010000002.1"/>
</dbReference>
<dbReference type="InterPro" id="IPR001544">
    <property type="entry name" value="Aminotrans_IV"/>
</dbReference>
<evidence type="ECO:0000256" key="7">
    <source>
        <dbReference type="ARBA" id="ARBA00048798"/>
    </source>
</evidence>
<dbReference type="PANTHER" id="PTHR42743:SF11">
    <property type="entry name" value="AMINODEOXYCHORISMATE LYASE"/>
    <property type="match status" value="1"/>
</dbReference>
<dbReference type="InterPro" id="IPR036038">
    <property type="entry name" value="Aminotransferase-like"/>
</dbReference>
<comment type="catalytic activity">
    <reaction evidence="8">
        <text>L-leucine + 2-oxoglutarate = 4-methyl-2-oxopentanoate + L-glutamate</text>
        <dbReference type="Rhea" id="RHEA:18321"/>
        <dbReference type="ChEBI" id="CHEBI:16810"/>
        <dbReference type="ChEBI" id="CHEBI:17865"/>
        <dbReference type="ChEBI" id="CHEBI:29985"/>
        <dbReference type="ChEBI" id="CHEBI:57427"/>
        <dbReference type="EC" id="2.6.1.42"/>
    </reaction>
</comment>
<dbReference type="AlphaFoldDB" id="A0A6C2U458"/>
<comment type="pathway">
    <text evidence="3">Amino-acid biosynthesis; L-leucine biosynthesis; L-leucine from 3-methyl-2-oxobutanoate: step 4/4.</text>
</comment>
<dbReference type="Proteomes" id="UP000366872">
    <property type="component" value="Unassembled WGS sequence"/>
</dbReference>
<dbReference type="InterPro" id="IPR043131">
    <property type="entry name" value="BCAT-like_N"/>
</dbReference>
<reference evidence="9 10" key="1">
    <citation type="submission" date="2019-04" db="EMBL/GenBank/DDBJ databases">
        <authorList>
            <person name="Van Vliet M D."/>
        </authorList>
    </citation>
    <scope>NUCLEOTIDE SEQUENCE [LARGE SCALE GENOMIC DNA]</scope>
    <source>
        <strain evidence="9 10">F1</strain>
    </source>
</reference>
<comment type="similarity">
    <text evidence="4">Belongs to the class-IV pyridoxal-phosphate-dependent aminotransferase family.</text>
</comment>
<evidence type="ECO:0000256" key="1">
    <source>
        <dbReference type="ARBA" id="ARBA00004824"/>
    </source>
</evidence>
<keyword evidence="9" id="KW-0032">Aminotransferase</keyword>
<name>A0A6C2U458_PONDE</name>
<accession>A0A6C2U458</accession>
<dbReference type="GO" id="GO:0004084">
    <property type="term" value="F:branched-chain-amino-acid transaminase activity"/>
    <property type="evidence" value="ECO:0007669"/>
    <property type="project" value="UniProtKB-EC"/>
</dbReference>
<evidence type="ECO:0000256" key="3">
    <source>
        <dbReference type="ARBA" id="ARBA00005072"/>
    </source>
</evidence>
<comment type="pathway">
    <text evidence="1">Amino-acid biosynthesis; L-isoleucine biosynthesis; L-isoleucine from 2-oxobutanoate: step 4/4.</text>
</comment>
<dbReference type="EMBL" id="CAAHFG010000002">
    <property type="protein sequence ID" value="VGO14822.1"/>
    <property type="molecule type" value="Genomic_DNA"/>
</dbReference>
<dbReference type="InterPro" id="IPR043132">
    <property type="entry name" value="BCAT-like_C"/>
</dbReference>
<gene>
    <name evidence="9" type="primary">ilvE_3</name>
    <name evidence="9" type="ORF">PDESU_03391</name>
</gene>
<dbReference type="InterPro" id="IPR050571">
    <property type="entry name" value="Class-IV_PLP-Dep_Aminotrnsfr"/>
</dbReference>
<dbReference type="Gene3D" id="3.20.10.10">
    <property type="entry name" value="D-amino Acid Aminotransferase, subunit A, domain 2"/>
    <property type="match status" value="1"/>
</dbReference>
<evidence type="ECO:0000313" key="9">
    <source>
        <dbReference type="EMBL" id="VGO14822.1"/>
    </source>
</evidence>
<protein>
    <recommendedName>
        <fullName evidence="5">branched-chain-amino-acid transaminase</fullName>
        <ecNumber evidence="5">2.6.1.42</ecNumber>
    </recommendedName>
</protein>
<evidence type="ECO:0000256" key="4">
    <source>
        <dbReference type="ARBA" id="ARBA00009320"/>
    </source>
</evidence>
<dbReference type="EC" id="2.6.1.42" evidence="5"/>
<dbReference type="PANTHER" id="PTHR42743">
    <property type="entry name" value="AMINO-ACID AMINOTRANSFERASE"/>
    <property type="match status" value="1"/>
</dbReference>
<dbReference type="GO" id="GO:0046394">
    <property type="term" value="P:carboxylic acid biosynthetic process"/>
    <property type="evidence" value="ECO:0007669"/>
    <property type="project" value="UniProtKB-ARBA"/>
</dbReference>
<keyword evidence="10" id="KW-1185">Reference proteome</keyword>
<evidence type="ECO:0000256" key="5">
    <source>
        <dbReference type="ARBA" id="ARBA00013053"/>
    </source>
</evidence>
<sequence>MAVKLQEPEFVYMNGKLTKWADATLHIGTEAVTRSLNVFEGLKGYWQKDGSFGIVFMRRHYERLLRSAKLMHLPCPWSYGEYESAVHELLGALLTKEQDMWARVTLFGVEGHWGVGTKSDMVVTAYNQRKEQPAPIKIGISTWQRSGDNALPYRVKAGANYEVGRLARIEGARLGYSDMILLNSAGRVSEATASCVVMVRDGVVYTTPHYEGSLESVTLDFVAEIAKSLGYEFVVRPIDRTELMIADELALVGSLAELVPVEEVDGFQLNPNGKIITAIRKRFFAIVRGEDNSLDAEFSFVPNDQIRSLD</sequence>
<evidence type="ECO:0000256" key="8">
    <source>
        <dbReference type="ARBA" id="ARBA00049229"/>
    </source>
</evidence>